<dbReference type="RefSeq" id="WP_373634997.1">
    <property type="nucleotide sequence ID" value="NZ_CP151767.2"/>
</dbReference>
<name>A0ABZ3JBD1_9RHOB</name>
<gene>
    <name evidence="1" type="ORF">AABB31_23255</name>
</gene>
<evidence type="ECO:0000313" key="1">
    <source>
        <dbReference type="EMBL" id="XFU26477.1"/>
    </source>
</evidence>
<dbReference type="Proteomes" id="UP001470809">
    <property type="component" value="Chromosome"/>
</dbReference>
<dbReference type="EMBL" id="CP151767">
    <property type="protein sequence ID" value="XFU26477.1"/>
    <property type="molecule type" value="Genomic_DNA"/>
</dbReference>
<organism evidence="1 2">
    <name type="scientific">Yoonia rhodophyticola</name>
    <dbReference type="NCBI Taxonomy" id="3137370"/>
    <lineage>
        <taxon>Bacteria</taxon>
        <taxon>Pseudomonadati</taxon>
        <taxon>Pseudomonadota</taxon>
        <taxon>Alphaproteobacteria</taxon>
        <taxon>Rhodobacterales</taxon>
        <taxon>Paracoccaceae</taxon>
        <taxon>Yoonia</taxon>
    </lineage>
</organism>
<reference evidence="2" key="1">
    <citation type="submission" date="2024-04" db="EMBL/GenBank/DDBJ databases">
        <title>Phylogenomic analyses of a clade within the roseobacter group suggest taxonomic reassignments of species of the genera Aestuariivita, Citreicella, Loktanella, Nautella, Pelagibaca, Ruegeria, Thalassobius, Thiobacimonas and Tropicibacter, and the proposal o.</title>
        <authorList>
            <person name="Jeon C.O."/>
        </authorList>
    </citation>
    <scope>NUCLEOTIDE SEQUENCE [LARGE SCALE GENOMIC DNA]</scope>
    <source>
        <strain evidence="2">SS1-5</strain>
    </source>
</reference>
<reference evidence="1 2" key="2">
    <citation type="submission" date="2024-08" db="EMBL/GenBank/DDBJ databases">
        <title>Phylogenomic analyses of a clade within the roseobacter group suggest taxonomic reassignments of species of the genera Aestuariivita, Citreicella, Loktanella, Nautella, Pelagibaca, Ruegeria, Thalassobius, Thiobacimonas and Tropicibacter, and the proposal o.</title>
        <authorList>
            <person name="Jeon C.O."/>
        </authorList>
    </citation>
    <scope>NUCLEOTIDE SEQUENCE [LARGE SCALE GENOMIC DNA]</scope>
    <source>
        <strain evidence="1 2">SS1-5</strain>
    </source>
</reference>
<evidence type="ECO:0000313" key="2">
    <source>
        <dbReference type="Proteomes" id="UP001470809"/>
    </source>
</evidence>
<accession>A0ABZ3JBD1</accession>
<protein>
    <submittedName>
        <fullName evidence="1">Uncharacterized protein</fullName>
    </submittedName>
</protein>
<proteinExistence type="predicted"/>
<keyword evidence="2" id="KW-1185">Reference proteome</keyword>
<sequence length="326" mass="34499">MFRLDPAIPARSDLDWCWYLRRQGASGEVLERALHDIGVMQPGGWAAWGPSELGSTGAPVQMVFSTATDSLALATEVDDPATCKTTRVDQVCRFMRQFGSVLPSDALREVISSAQGGEPLRFGAWLGLRHEKAAGTSTSLLAELPAGATDLAPLIGTDVLQGLLDQLDGAARPTMIGFDGATGNSTIYCAAVATSRAILPILAEPAQVSPDVLSYAIDGLVDITPTPRLPVDNFYFSYELDADGRQPPALTIWLRAATLFQSDAAIAARIQSCGGRRLSGYAALIENNPPAPAGQTHHGYIGLRARQGAAPDLTVSVAAPWHAHID</sequence>